<dbReference type="EMBL" id="DQUO01000056">
    <property type="protein sequence ID" value="HIP91587.1"/>
    <property type="molecule type" value="Genomic_DNA"/>
</dbReference>
<evidence type="ECO:0000313" key="3">
    <source>
        <dbReference type="EMBL" id="HIP91587.1"/>
    </source>
</evidence>
<dbReference type="InterPro" id="IPR015795">
    <property type="entry name" value="Pyrv_Knase_C"/>
</dbReference>
<dbReference type="Proteomes" id="UP000643554">
    <property type="component" value="Unassembled WGS sequence"/>
</dbReference>
<dbReference type="InterPro" id="IPR015074">
    <property type="entry name" value="DUF1867"/>
</dbReference>
<organism evidence="3 4">
    <name type="scientific">Methanothermococcus okinawensis</name>
    <dbReference type="NCBI Taxonomy" id="155863"/>
    <lineage>
        <taxon>Archaea</taxon>
        <taxon>Methanobacteriati</taxon>
        <taxon>Methanobacteriota</taxon>
        <taxon>Methanomada group</taxon>
        <taxon>Methanococci</taxon>
        <taxon>Methanococcales</taxon>
        <taxon>Methanococcaceae</taxon>
        <taxon>Methanothermococcus</taxon>
    </lineage>
</organism>
<protein>
    <recommendedName>
        <fullName evidence="1">Pyruvate kinase C-terminal domain-containing protein</fullName>
    </recommendedName>
</protein>
<reference evidence="3" key="1">
    <citation type="journal article" date="2020" name="ISME J.">
        <title>Gammaproteobacteria mediating utilization of methyl-, sulfur- and petroleum organic compounds in deep ocean hydrothermal plumes.</title>
        <authorList>
            <person name="Zhou Z."/>
            <person name="Liu Y."/>
            <person name="Pan J."/>
            <person name="Cron B.R."/>
            <person name="Toner B.M."/>
            <person name="Anantharaman K."/>
            <person name="Breier J.A."/>
            <person name="Dick G.J."/>
            <person name="Li M."/>
        </authorList>
    </citation>
    <scope>NUCLEOTIDE SEQUENCE</scope>
    <source>
        <strain evidence="2">SZUA-1453</strain>
        <strain evidence="3">SZUA-1471</strain>
    </source>
</reference>
<evidence type="ECO:0000259" key="1">
    <source>
        <dbReference type="Pfam" id="PF02887"/>
    </source>
</evidence>
<accession>A0A832ZL86</accession>
<dbReference type="AlphaFoldDB" id="A0A832ZL86"/>
<dbReference type="EMBL" id="DQUI01000023">
    <property type="protein sequence ID" value="HIP84068.1"/>
    <property type="molecule type" value="Genomic_DNA"/>
</dbReference>
<dbReference type="SUPFAM" id="SSF52935">
    <property type="entry name" value="PK C-terminal domain-like"/>
    <property type="match status" value="1"/>
</dbReference>
<evidence type="ECO:0000313" key="4">
    <source>
        <dbReference type="Proteomes" id="UP000618343"/>
    </source>
</evidence>
<feature type="domain" description="Pyruvate kinase C-terminal" evidence="1">
    <location>
        <begin position="14"/>
        <end position="164"/>
    </location>
</feature>
<name>A0A832ZL86_9EURY</name>
<comment type="caution">
    <text evidence="3">The sequence shown here is derived from an EMBL/GenBank/DDBJ whole genome shotgun (WGS) entry which is preliminary data.</text>
</comment>
<dbReference type="Proteomes" id="UP000618343">
    <property type="component" value="Unassembled WGS sequence"/>
</dbReference>
<gene>
    <name evidence="2" type="ORF">EYH15_01060</name>
    <name evidence="3" type="ORF">EYH21_04745</name>
</gene>
<dbReference type="PIRSF" id="PIRSF016138">
    <property type="entry name" value="UCP016138"/>
    <property type="match status" value="1"/>
</dbReference>
<sequence length="193" mass="21568">MVYFERAGVQNTEETLKLAVERAQELNIKDIVVASSYGDTARKLLDLLEEKNLHLNVVVVTYHQGFHQVDTLTMSEETMEELKRRGAKIFIGPHALSGVERAISNRFGGAYPVEIIAHTLRTFGHGLKVCYEITLMAADGGLIKTKREVVAIGGRSRGADTAVVIKPANLKNFFDIEVKEIICIPRDKRKMDE</sequence>
<dbReference type="Gene3D" id="3.40.1380.20">
    <property type="entry name" value="Pyruvate kinase, C-terminal domain"/>
    <property type="match status" value="1"/>
</dbReference>
<proteinExistence type="predicted"/>
<evidence type="ECO:0000313" key="2">
    <source>
        <dbReference type="EMBL" id="HIP84068.1"/>
    </source>
</evidence>
<dbReference type="Pfam" id="PF02887">
    <property type="entry name" value="PK_C"/>
    <property type="match status" value="1"/>
</dbReference>
<dbReference type="InterPro" id="IPR036918">
    <property type="entry name" value="Pyrv_Knase_C_sf"/>
</dbReference>